<sequence length="56" mass="6501">MEIISSVHVLPGYSQYLPNGDRQLMFILFHMNSVITDGIRLARWILETPLMLNQAR</sequence>
<organism evidence="1 2">
    <name type="scientific">Dufourea novaeangliae</name>
    <name type="common">Sweat bee</name>
    <dbReference type="NCBI Taxonomy" id="178035"/>
    <lineage>
        <taxon>Eukaryota</taxon>
        <taxon>Metazoa</taxon>
        <taxon>Ecdysozoa</taxon>
        <taxon>Arthropoda</taxon>
        <taxon>Hexapoda</taxon>
        <taxon>Insecta</taxon>
        <taxon>Pterygota</taxon>
        <taxon>Neoptera</taxon>
        <taxon>Endopterygota</taxon>
        <taxon>Hymenoptera</taxon>
        <taxon>Apocrita</taxon>
        <taxon>Aculeata</taxon>
        <taxon>Apoidea</taxon>
        <taxon>Anthophila</taxon>
        <taxon>Halictidae</taxon>
        <taxon>Rophitinae</taxon>
        <taxon>Dufourea</taxon>
    </lineage>
</organism>
<dbReference type="EMBL" id="KQ434847">
    <property type="protein sequence ID" value="KZC08455.1"/>
    <property type="molecule type" value="Genomic_DNA"/>
</dbReference>
<keyword evidence="2" id="KW-1185">Reference proteome</keyword>
<proteinExistence type="predicted"/>
<gene>
    <name evidence="1" type="ORF">WN55_10654</name>
</gene>
<dbReference type="AlphaFoldDB" id="A0A154P968"/>
<reference evidence="1 2" key="1">
    <citation type="submission" date="2015-07" db="EMBL/GenBank/DDBJ databases">
        <title>The genome of Dufourea novaeangliae.</title>
        <authorList>
            <person name="Pan H."/>
            <person name="Kapheim K."/>
        </authorList>
    </citation>
    <scope>NUCLEOTIDE SEQUENCE [LARGE SCALE GENOMIC DNA]</scope>
    <source>
        <strain evidence="1">0120121106</strain>
        <tissue evidence="1">Whole body</tissue>
    </source>
</reference>
<dbReference type="Proteomes" id="UP000076502">
    <property type="component" value="Unassembled WGS sequence"/>
</dbReference>
<protein>
    <submittedName>
        <fullName evidence="1">Uncharacterized protein</fullName>
    </submittedName>
</protein>
<evidence type="ECO:0000313" key="2">
    <source>
        <dbReference type="Proteomes" id="UP000076502"/>
    </source>
</evidence>
<evidence type="ECO:0000313" key="1">
    <source>
        <dbReference type="EMBL" id="KZC08455.1"/>
    </source>
</evidence>
<accession>A0A154P968</accession>
<name>A0A154P968_DUFNO</name>